<dbReference type="PANTHER" id="PTHR13939:SF0">
    <property type="entry name" value="NMN AMIDOHYDROLASE-LIKE PROTEIN YFAY"/>
    <property type="match status" value="1"/>
</dbReference>
<sequence>MKAEIIAVGTELLLGQVVNTNATFLSEELAALGFEVYYQTVVGDNPARLEELLQLAETRSQLIVLCGGLGPTDDDLTRDVVAKHVKEALITDEEAMAKIEQHINRAGHPMTANNRRQALSIEHGRVIQNPNGLAAGTLYQNDQASFLLLPGPPGELIPMFRQNARPLLAELLPQQELLSSRVMRFFGIGESRLVTELADLIEGQTNPTIAPYAQPNEVTLRLTAKAATEAEAQTMLDHIEHQVMLTVGDYFYGYGDDNSLVAETVKELRAVGLTVTSAESLTAGLFQSTLGSVPGVSEVYKGGFITYSNQAKQDLLGIPAELIAKHGAVSREVAMAMAEEARLAMDSDYSISFTGVAGPDELEGHPAGTVWIGVASKDSGVYAKLFQFNRDRQYIRHSAVMAGLDLLRKQILGEKLQ</sequence>
<dbReference type="NCBIfam" id="TIGR00199">
    <property type="entry name" value="PncC_domain"/>
    <property type="match status" value="1"/>
</dbReference>
<evidence type="ECO:0000313" key="3">
    <source>
        <dbReference type="EMBL" id="MBP1041107.1"/>
    </source>
</evidence>
<comment type="similarity">
    <text evidence="1">Belongs to the CinA family.</text>
</comment>
<protein>
    <recommendedName>
        <fullName evidence="1">Putative competence-damage inducible protein</fullName>
    </recommendedName>
</protein>
<dbReference type="Gene3D" id="3.90.950.20">
    <property type="entry name" value="CinA-like"/>
    <property type="match status" value="1"/>
</dbReference>
<dbReference type="Pfam" id="PF00994">
    <property type="entry name" value="MoCF_biosynth"/>
    <property type="match status" value="1"/>
</dbReference>
<dbReference type="EMBL" id="JAEEGA010000005">
    <property type="protein sequence ID" value="MBP1041107.1"/>
    <property type="molecule type" value="Genomic_DNA"/>
</dbReference>
<keyword evidence="4" id="KW-1185">Reference proteome</keyword>
<dbReference type="InterPro" id="IPR050101">
    <property type="entry name" value="CinA"/>
</dbReference>
<dbReference type="RefSeq" id="WP_209526746.1">
    <property type="nucleotide sequence ID" value="NZ_JAEEGA010000005.1"/>
</dbReference>
<dbReference type="SUPFAM" id="SSF53218">
    <property type="entry name" value="Molybdenum cofactor biosynthesis proteins"/>
    <property type="match status" value="1"/>
</dbReference>
<dbReference type="InterPro" id="IPR008136">
    <property type="entry name" value="CinA_C"/>
</dbReference>
<dbReference type="InterPro" id="IPR001453">
    <property type="entry name" value="MoaB/Mog_dom"/>
</dbReference>
<dbReference type="NCBIfam" id="TIGR00177">
    <property type="entry name" value="molyb_syn"/>
    <property type="match status" value="1"/>
</dbReference>
<feature type="domain" description="MoaB/Mog" evidence="2">
    <location>
        <begin position="4"/>
        <end position="170"/>
    </location>
</feature>
<comment type="caution">
    <text evidence="3">The sequence shown here is derived from an EMBL/GenBank/DDBJ whole genome shotgun (WGS) entry which is preliminary data.</text>
</comment>
<reference evidence="3" key="1">
    <citation type="submission" date="2020-12" db="EMBL/GenBank/DDBJ databases">
        <title>Vagococcus allomyrinae sp. nov. and Enterococcus lavae sp. nov., isolated from the larvae of Allomyrina dichotoma.</title>
        <authorList>
            <person name="Lee S.D."/>
        </authorList>
    </citation>
    <scope>NUCLEOTIDE SEQUENCE</scope>
    <source>
        <strain evidence="3">BWB3-3</strain>
    </source>
</reference>
<name>A0A940P461_9ENTE</name>
<dbReference type="AlphaFoldDB" id="A0A940P461"/>
<dbReference type="Pfam" id="PF02464">
    <property type="entry name" value="CinA"/>
    <property type="match status" value="1"/>
</dbReference>
<proteinExistence type="inferred from homology"/>
<dbReference type="PANTHER" id="PTHR13939">
    <property type="entry name" value="NICOTINAMIDE-NUCLEOTIDE AMIDOHYDROLASE PNCC"/>
    <property type="match status" value="1"/>
</dbReference>
<accession>A0A940P461</accession>
<dbReference type="SUPFAM" id="SSF142433">
    <property type="entry name" value="CinA-like"/>
    <property type="match status" value="1"/>
</dbReference>
<dbReference type="InterPro" id="IPR036425">
    <property type="entry name" value="MoaB/Mog-like_dom_sf"/>
</dbReference>
<dbReference type="Pfam" id="PF18146">
    <property type="entry name" value="CinA_KH"/>
    <property type="match status" value="1"/>
</dbReference>
<organism evidence="3 4">
    <name type="scientific">Vagococcus allomyrinae</name>
    <dbReference type="NCBI Taxonomy" id="2794353"/>
    <lineage>
        <taxon>Bacteria</taxon>
        <taxon>Bacillati</taxon>
        <taxon>Bacillota</taxon>
        <taxon>Bacilli</taxon>
        <taxon>Lactobacillales</taxon>
        <taxon>Enterococcaceae</taxon>
        <taxon>Vagococcus</taxon>
    </lineage>
</organism>
<dbReference type="InterPro" id="IPR036653">
    <property type="entry name" value="CinA-like_C"/>
</dbReference>
<dbReference type="NCBIfam" id="TIGR00200">
    <property type="entry name" value="cinA_nterm"/>
    <property type="match status" value="1"/>
</dbReference>
<dbReference type="InterPro" id="IPR041424">
    <property type="entry name" value="CinA_KH"/>
</dbReference>
<dbReference type="HAMAP" id="MF_00226_B">
    <property type="entry name" value="CinA_B"/>
    <property type="match status" value="1"/>
</dbReference>
<evidence type="ECO:0000259" key="2">
    <source>
        <dbReference type="SMART" id="SM00852"/>
    </source>
</evidence>
<gene>
    <name evidence="1" type="primary">cinA</name>
    <name evidence="3" type="ORF">I6N95_08835</name>
</gene>
<evidence type="ECO:0000313" key="4">
    <source>
        <dbReference type="Proteomes" id="UP000674938"/>
    </source>
</evidence>
<dbReference type="CDD" id="cd00885">
    <property type="entry name" value="cinA"/>
    <property type="match status" value="1"/>
</dbReference>
<dbReference type="Proteomes" id="UP000674938">
    <property type="component" value="Unassembled WGS sequence"/>
</dbReference>
<dbReference type="SMART" id="SM00852">
    <property type="entry name" value="MoCF_biosynth"/>
    <property type="match status" value="1"/>
</dbReference>
<dbReference type="Gene3D" id="3.40.980.10">
    <property type="entry name" value="MoaB/Mog-like domain"/>
    <property type="match status" value="1"/>
</dbReference>
<dbReference type="InterPro" id="IPR008135">
    <property type="entry name" value="Competence-induced_CinA"/>
</dbReference>
<dbReference type="Gene3D" id="3.30.70.2860">
    <property type="match status" value="1"/>
</dbReference>
<dbReference type="NCBIfam" id="NF001813">
    <property type="entry name" value="PRK00549.1"/>
    <property type="match status" value="1"/>
</dbReference>
<dbReference type="PIRSF" id="PIRSF006728">
    <property type="entry name" value="CinA"/>
    <property type="match status" value="1"/>
</dbReference>
<evidence type="ECO:0000256" key="1">
    <source>
        <dbReference type="HAMAP-Rule" id="MF_00226"/>
    </source>
</evidence>